<reference evidence="3 4" key="1">
    <citation type="journal article" date="2011" name="J. Bacteriol.">
        <title>Genome sequence of the mercury-methylating and pleomorphic Desulfovibrio africanus Strain Walvis Bay.</title>
        <authorList>
            <person name="Brown S.D."/>
            <person name="Wall J.D."/>
            <person name="Kucken A.M."/>
            <person name="Gilmour C.C."/>
            <person name="Podar M."/>
            <person name="Brandt C.C."/>
            <person name="Teshima H."/>
            <person name="Detter J.C."/>
            <person name="Han C.S."/>
            <person name="Land M.L."/>
            <person name="Lucas S."/>
            <person name="Han J."/>
            <person name="Pennacchio L."/>
            <person name="Nolan M."/>
            <person name="Pitluck S."/>
            <person name="Woyke T."/>
            <person name="Goodwin L."/>
            <person name="Palumbo A.V."/>
            <person name="Elias D.A."/>
        </authorList>
    </citation>
    <scope>NUCLEOTIDE SEQUENCE [LARGE SCALE GENOMIC DNA]</scope>
    <source>
        <strain evidence="3 4">Walvis Bay</strain>
    </source>
</reference>
<evidence type="ECO:0000259" key="2">
    <source>
        <dbReference type="Pfam" id="PF16778"/>
    </source>
</evidence>
<dbReference type="InterPro" id="IPR031893">
    <property type="entry name" value="Phage_tail_APC"/>
</dbReference>
<accession>F3YY58</accession>
<name>F3YY58_DESAF</name>
<evidence type="ECO:0000256" key="1">
    <source>
        <dbReference type="SAM" id="MobiDB-lite"/>
    </source>
</evidence>
<dbReference type="STRING" id="690850.Desaf_3554"/>
<dbReference type="Pfam" id="PF16778">
    <property type="entry name" value="Phage_tail_APC"/>
    <property type="match status" value="1"/>
</dbReference>
<dbReference type="KEGG" id="daf:Desaf_3554"/>
<keyword evidence="4" id="KW-1185">Reference proteome</keyword>
<dbReference type="Gene3D" id="6.10.140.1310">
    <property type="match status" value="1"/>
</dbReference>
<dbReference type="eggNOG" id="ENOG5033D9N">
    <property type="taxonomic scope" value="Bacteria"/>
</dbReference>
<protein>
    <recommendedName>
        <fullName evidence="2">Phage tail assembly chaperone-like domain-containing protein</fullName>
    </recommendedName>
</protein>
<evidence type="ECO:0000313" key="4">
    <source>
        <dbReference type="Proteomes" id="UP000007844"/>
    </source>
</evidence>
<evidence type="ECO:0000313" key="3">
    <source>
        <dbReference type="EMBL" id="EGJ51834.1"/>
    </source>
</evidence>
<dbReference type="Proteomes" id="UP000007844">
    <property type="component" value="Chromosome"/>
</dbReference>
<dbReference type="HOGENOM" id="CLU_1358629_0_0_7"/>
<gene>
    <name evidence="3" type="ORF">Desaf_3554</name>
</gene>
<feature type="domain" description="Phage tail assembly chaperone-like" evidence="2">
    <location>
        <begin position="114"/>
        <end position="178"/>
    </location>
</feature>
<dbReference type="AlphaFoldDB" id="F3YY58"/>
<dbReference type="EMBL" id="CP003221">
    <property type="protein sequence ID" value="EGJ51834.1"/>
    <property type="molecule type" value="Genomic_DNA"/>
</dbReference>
<proteinExistence type="predicted"/>
<organism evidence="3 4">
    <name type="scientific">Desulfocurvibacter africanus subsp. africanus str. Walvis Bay</name>
    <dbReference type="NCBI Taxonomy" id="690850"/>
    <lineage>
        <taxon>Bacteria</taxon>
        <taxon>Pseudomonadati</taxon>
        <taxon>Thermodesulfobacteriota</taxon>
        <taxon>Desulfovibrionia</taxon>
        <taxon>Desulfovibrionales</taxon>
        <taxon>Desulfovibrionaceae</taxon>
        <taxon>Desulfocurvibacter</taxon>
    </lineage>
</organism>
<sequence length="181" mass="20410">MQIYHYHPETHEYLSSTPADLDPLETELAGEPRYLVPAQATEQTPPEVPAGHAACWTGQGWELVEDHRGELYWLPEDDWQHEGRGMETLGALPAGATMIRPEMPEDMRLERLAVAVRDERDRRLTACDYLMMPDYALAEAERAAWAVYRQALRDLPQQAGFPWAGPDDGACPWPSEPEALG</sequence>
<dbReference type="RefSeq" id="WP_014261448.1">
    <property type="nucleotide sequence ID" value="NC_016629.1"/>
</dbReference>
<feature type="region of interest" description="Disordered" evidence="1">
    <location>
        <begin position="161"/>
        <end position="181"/>
    </location>
</feature>